<dbReference type="EMBL" id="JAWWNJ010000153">
    <property type="protein sequence ID" value="KAK6981167.1"/>
    <property type="molecule type" value="Genomic_DNA"/>
</dbReference>
<protein>
    <submittedName>
        <fullName evidence="2">Uncharacterized protein</fullName>
    </submittedName>
</protein>
<keyword evidence="1" id="KW-0732">Signal</keyword>
<organism evidence="2 3">
    <name type="scientific">Favolaschia claudopus</name>
    <dbReference type="NCBI Taxonomy" id="2862362"/>
    <lineage>
        <taxon>Eukaryota</taxon>
        <taxon>Fungi</taxon>
        <taxon>Dikarya</taxon>
        <taxon>Basidiomycota</taxon>
        <taxon>Agaricomycotina</taxon>
        <taxon>Agaricomycetes</taxon>
        <taxon>Agaricomycetidae</taxon>
        <taxon>Agaricales</taxon>
        <taxon>Marasmiineae</taxon>
        <taxon>Mycenaceae</taxon>
        <taxon>Favolaschia</taxon>
    </lineage>
</organism>
<evidence type="ECO:0000313" key="2">
    <source>
        <dbReference type="EMBL" id="KAK6981167.1"/>
    </source>
</evidence>
<feature type="signal peptide" evidence="1">
    <location>
        <begin position="1"/>
        <end position="21"/>
    </location>
</feature>
<comment type="caution">
    <text evidence="2">The sequence shown here is derived from an EMBL/GenBank/DDBJ whole genome shotgun (WGS) entry which is preliminary data.</text>
</comment>
<accession>A0AAV9ZG99</accession>
<evidence type="ECO:0000256" key="1">
    <source>
        <dbReference type="SAM" id="SignalP"/>
    </source>
</evidence>
<keyword evidence="3" id="KW-1185">Reference proteome</keyword>
<name>A0AAV9ZG99_9AGAR</name>
<gene>
    <name evidence="2" type="ORF">R3P38DRAFT_3115353</name>
</gene>
<proteinExistence type="predicted"/>
<sequence length="243" mass="26792">MAFIFVLLTQLLVLCCLGVQAQFSARNVVQIVSAVGLSNSSAAKPDVDNLAGFLLGDLSSDEGVSVSKDPSTIIDVTVYESSLWFVYQDRDPATNADLYRLYFAPSLNETVLFGHFDYDPKSPLAAIPVHRHQASIPASTFTWNITLTEYQSHPPLGLAEGYYQIRSSVNNSMALTLLQEESRLKVALTPLIEPFVKEQMWVWQFQSSPCAENPVQAAGLADEYIQSVRRKIIQDKGELSASA</sequence>
<reference evidence="2 3" key="1">
    <citation type="journal article" date="2024" name="J Genomics">
        <title>Draft genome sequencing and assembly of Favolaschia claudopus CIRM-BRFM 2984 isolated from oak limbs.</title>
        <authorList>
            <person name="Navarro D."/>
            <person name="Drula E."/>
            <person name="Chaduli D."/>
            <person name="Cazenave R."/>
            <person name="Ahrendt S."/>
            <person name="Wang J."/>
            <person name="Lipzen A."/>
            <person name="Daum C."/>
            <person name="Barry K."/>
            <person name="Grigoriev I.V."/>
            <person name="Favel A."/>
            <person name="Rosso M.N."/>
            <person name="Martin F."/>
        </authorList>
    </citation>
    <scope>NUCLEOTIDE SEQUENCE [LARGE SCALE GENOMIC DNA]</scope>
    <source>
        <strain evidence="2 3">CIRM-BRFM 2984</strain>
    </source>
</reference>
<evidence type="ECO:0000313" key="3">
    <source>
        <dbReference type="Proteomes" id="UP001362999"/>
    </source>
</evidence>
<dbReference type="Proteomes" id="UP001362999">
    <property type="component" value="Unassembled WGS sequence"/>
</dbReference>
<feature type="chain" id="PRO_5043979158" evidence="1">
    <location>
        <begin position="22"/>
        <end position="243"/>
    </location>
</feature>
<dbReference type="AlphaFoldDB" id="A0AAV9ZG99"/>